<name>I3VAS2_AURAU</name>
<feature type="signal peptide" evidence="1">
    <location>
        <begin position="1"/>
        <end position="18"/>
    </location>
</feature>
<dbReference type="AlphaFoldDB" id="I3VAS2"/>
<evidence type="ECO:0000256" key="1">
    <source>
        <dbReference type="SAM" id="SignalP"/>
    </source>
</evidence>
<feature type="chain" id="PRO_5003681204" evidence="1">
    <location>
        <begin position="19"/>
        <end position="452"/>
    </location>
</feature>
<proteinExistence type="evidence at transcript level"/>
<protein>
    <submittedName>
        <fullName evidence="2">Toxin TX2</fullName>
    </submittedName>
</protein>
<organism evidence="2">
    <name type="scientific">Aurelia aurita</name>
    <name type="common">Moon jellyfish</name>
    <name type="synonym">Medusa aurita</name>
    <dbReference type="NCBI Taxonomy" id="6145"/>
    <lineage>
        <taxon>Eukaryota</taxon>
        <taxon>Metazoa</taxon>
        <taxon>Cnidaria</taxon>
        <taxon>Scyphozoa</taxon>
        <taxon>Semaeostomeae</taxon>
        <taxon>Ulmaridae</taxon>
        <taxon>Aurelia</taxon>
    </lineage>
</organism>
<keyword evidence="1" id="KW-0732">Signal</keyword>
<feature type="non-terminal residue" evidence="2">
    <location>
        <position position="452"/>
    </location>
</feature>
<evidence type="ECO:0000313" key="2">
    <source>
        <dbReference type="EMBL" id="AFK76349.1"/>
    </source>
</evidence>
<reference evidence="2" key="1">
    <citation type="submission" date="2012-03" db="EMBL/GenBank/DDBJ databases">
        <authorList>
            <person name="Khong M.-L."/>
            <person name="Hwang J.-S."/>
        </authorList>
    </citation>
    <scope>NUCLEOTIDE SEQUENCE</scope>
    <source>
        <tissue evidence="2">Polyp</tissue>
    </source>
</reference>
<dbReference type="EMBL" id="JQ767940">
    <property type="protein sequence ID" value="AFK76349.1"/>
    <property type="molecule type" value="mRNA"/>
</dbReference>
<accession>I3VAS2</accession>
<gene>
    <name evidence="2" type="primary">TX2</name>
</gene>
<sequence length="452" mass="50512">MALKLLFLLLLTFLVTNGNVTDQELDDAFNELERQLNYKQEVKDLIKEIKDEVTKKPDITARTLGMAKALNLAVPKFQTGRSVDIAQGILNVVSGIAENLPFGQFIAPIASLISSIIGIISGAKAEATMRDVIQEVVRQESGHVLSSAAAASRQELTAAFSYITSKHKQTLDKHDVTRMVSQVPVTTGVGILALLESRIQNRATTTVESEAKQCFRFCVLYAQIASFRDMVISDLIYQIRRAGDNDEAHSYEIAKAGFINRYKLALQFLNHPKPEQAGVVHLFRPVGHSAESKYLQAFMKMSGVAPIQKMGRSAHILQDVKSPKYHAFLHNSGFVRLSMGLVIKSQLVTFIPRSDGYWNLKLKGKWLWINDGYDTSYVAAKSSEPDQRGQFVVVTYPNNIVTIANRKWPNKFWKDESGSYYVRVRDGSSGVDTRFRLRPCNDRGTGGRCFNN</sequence>